<reference evidence="1" key="2">
    <citation type="submission" date="2021-02" db="EMBL/GenBank/DDBJ databases">
        <authorList>
            <person name="Kimball J.A."/>
            <person name="Haas M.W."/>
            <person name="Macchietto M."/>
            <person name="Kono T."/>
            <person name="Duquette J."/>
            <person name="Shao M."/>
        </authorList>
    </citation>
    <scope>NUCLEOTIDE SEQUENCE</scope>
    <source>
        <tissue evidence="1">Fresh leaf tissue</tissue>
    </source>
</reference>
<comment type="caution">
    <text evidence="1">The sequence shown here is derived from an EMBL/GenBank/DDBJ whole genome shotgun (WGS) entry which is preliminary data.</text>
</comment>
<name>A0A8J5W6E0_ZIZPA</name>
<dbReference type="PROSITE" id="PS51257">
    <property type="entry name" value="PROKAR_LIPOPROTEIN"/>
    <property type="match status" value="1"/>
</dbReference>
<dbReference type="AlphaFoldDB" id="A0A8J5W6E0"/>
<evidence type="ECO:0000313" key="2">
    <source>
        <dbReference type="Proteomes" id="UP000729402"/>
    </source>
</evidence>
<dbReference type="Proteomes" id="UP000729402">
    <property type="component" value="Unassembled WGS sequence"/>
</dbReference>
<keyword evidence="2" id="KW-1185">Reference proteome</keyword>
<gene>
    <name evidence="1" type="ORF">GUJ93_ZPchr0010g10120</name>
</gene>
<accession>A0A8J5W6E0</accession>
<sequence>MDSRFTLGKEVIPFPNVLQSCQPPVVVIEAAIDCGQLAHYLTHYCHEEVELLIGSHHRRILSGPKHGCDPGQWWRRLALRTDGLLLVGICTPLCRRLERERVRVALVDGPALKKAAALGGTPITETVEPI</sequence>
<organism evidence="1 2">
    <name type="scientific">Zizania palustris</name>
    <name type="common">Northern wild rice</name>
    <dbReference type="NCBI Taxonomy" id="103762"/>
    <lineage>
        <taxon>Eukaryota</taxon>
        <taxon>Viridiplantae</taxon>
        <taxon>Streptophyta</taxon>
        <taxon>Embryophyta</taxon>
        <taxon>Tracheophyta</taxon>
        <taxon>Spermatophyta</taxon>
        <taxon>Magnoliopsida</taxon>
        <taxon>Liliopsida</taxon>
        <taxon>Poales</taxon>
        <taxon>Poaceae</taxon>
        <taxon>BOP clade</taxon>
        <taxon>Oryzoideae</taxon>
        <taxon>Oryzeae</taxon>
        <taxon>Zizaniinae</taxon>
        <taxon>Zizania</taxon>
    </lineage>
</organism>
<proteinExistence type="predicted"/>
<reference evidence="1" key="1">
    <citation type="journal article" date="2021" name="bioRxiv">
        <title>Whole Genome Assembly and Annotation of Northern Wild Rice, Zizania palustris L., Supports a Whole Genome Duplication in the Zizania Genus.</title>
        <authorList>
            <person name="Haas M."/>
            <person name="Kono T."/>
            <person name="Macchietto M."/>
            <person name="Millas R."/>
            <person name="McGilp L."/>
            <person name="Shao M."/>
            <person name="Duquette J."/>
            <person name="Hirsch C.N."/>
            <person name="Kimball J."/>
        </authorList>
    </citation>
    <scope>NUCLEOTIDE SEQUENCE</scope>
    <source>
        <tissue evidence="1">Fresh leaf tissue</tissue>
    </source>
</reference>
<evidence type="ECO:0000313" key="1">
    <source>
        <dbReference type="EMBL" id="KAG8084168.1"/>
    </source>
</evidence>
<dbReference type="EMBL" id="JAAALK010000082">
    <property type="protein sequence ID" value="KAG8084168.1"/>
    <property type="molecule type" value="Genomic_DNA"/>
</dbReference>
<protein>
    <submittedName>
        <fullName evidence="1">Uncharacterized protein</fullName>
    </submittedName>
</protein>